<dbReference type="Proteomes" id="UP000476030">
    <property type="component" value="Unassembled WGS sequence"/>
</dbReference>
<organism evidence="3 4">
    <name type="scientific">Sneathiella litorea</name>
    <dbReference type="NCBI Taxonomy" id="2606216"/>
    <lineage>
        <taxon>Bacteria</taxon>
        <taxon>Pseudomonadati</taxon>
        <taxon>Pseudomonadota</taxon>
        <taxon>Alphaproteobacteria</taxon>
        <taxon>Sneathiellales</taxon>
        <taxon>Sneathiellaceae</taxon>
        <taxon>Sneathiella</taxon>
    </lineage>
</organism>
<dbReference type="AlphaFoldDB" id="A0A6L8W8S0"/>
<reference evidence="3 4" key="1">
    <citation type="submission" date="2019-12" db="EMBL/GenBank/DDBJ databases">
        <title>Snethiella sp. nov. sp. isolated from sea sand.</title>
        <authorList>
            <person name="Kim J."/>
            <person name="Jeong S.E."/>
            <person name="Jung H.S."/>
            <person name="Jeon C.O."/>
        </authorList>
    </citation>
    <scope>NUCLEOTIDE SEQUENCE [LARGE SCALE GENOMIC DNA]</scope>
    <source>
        <strain evidence="3 4">DP05</strain>
    </source>
</reference>
<feature type="domain" description="Rcc01698-like C-terminal" evidence="2">
    <location>
        <begin position="862"/>
        <end position="957"/>
    </location>
</feature>
<dbReference type="InterPro" id="IPR032876">
    <property type="entry name" value="J_dom"/>
</dbReference>
<evidence type="ECO:0000313" key="4">
    <source>
        <dbReference type="Proteomes" id="UP000476030"/>
    </source>
</evidence>
<dbReference type="Pfam" id="PF23666">
    <property type="entry name" value="Rcc01698_C"/>
    <property type="match status" value="1"/>
</dbReference>
<dbReference type="EMBL" id="WTUW01000002">
    <property type="protein sequence ID" value="MZR30893.1"/>
    <property type="molecule type" value="Genomic_DNA"/>
</dbReference>
<feature type="domain" description="Tip attachment protein J" evidence="1">
    <location>
        <begin position="599"/>
        <end position="759"/>
    </location>
</feature>
<dbReference type="InterPro" id="IPR011047">
    <property type="entry name" value="Quinoprotein_ADH-like_sf"/>
</dbReference>
<keyword evidence="4" id="KW-1185">Reference proteome</keyword>
<evidence type="ECO:0000259" key="1">
    <source>
        <dbReference type="Pfam" id="PF13550"/>
    </source>
</evidence>
<dbReference type="InterPro" id="IPR056490">
    <property type="entry name" value="Rcc01698_C"/>
</dbReference>
<protein>
    <submittedName>
        <fullName evidence="3">Uncharacterized protein</fullName>
    </submittedName>
</protein>
<proteinExistence type="predicted"/>
<accession>A0A6L8W8S0</accession>
<dbReference type="SUPFAM" id="SSF50998">
    <property type="entry name" value="Quinoprotein alcohol dehydrogenase-like"/>
    <property type="match status" value="1"/>
</dbReference>
<name>A0A6L8W8S0_9PROT</name>
<gene>
    <name evidence="3" type="ORF">GQE98_09635</name>
</gene>
<evidence type="ECO:0000259" key="2">
    <source>
        <dbReference type="Pfam" id="PF23666"/>
    </source>
</evidence>
<evidence type="ECO:0000313" key="3">
    <source>
        <dbReference type="EMBL" id="MZR30893.1"/>
    </source>
</evidence>
<sequence length="1113" mass="118285">MATLALGLAGAGIGAVTGVGAGAGWLLGTTLGRVLFPEEGNSSSATRLTDLNVTGASYGAAIPRLYGTMRLAGNIIWAGELRSEAVTSSSGGGKGGAGGSYQVTGYNYYTSFAVAICEGEVSNLLKIWADGEVIYDAGAEGDVIASDVRFRFYPGDEDQLPDSVIEAAEGEDNTPAYRGLCYLVFDDLSLSSFGNRIPNIEVLVTTEGVGAYPVTDSEIASVDAGSFAYDAERGLVYSYEVVGGVDMVRKIDALTLEELATAEVETDFPRLPDAAIGFSRDRKGNFWIGTGAALLAGRQIHHVNGETMQLNDSADLPSGVGAITHSTDIINPLNGAQFQVAGSQQSYQVVIFDEALEVVDTITTTARGCTGAVTDADEAAWVVLSGWATGPVFSDLEIVRVSVFGSPGVSGTDYSVESEIFTIATADLTPLGGTGSETNNITRLVAYLPASDELLFQNDYRIFKWSTRTHEITASRDVSDLSGSLSLVHTHNGSEIVFISAGRYAVYLSAETLEELERVDLYEFDGVSASVNGVYDAATDSLFVFNSSFGVKRLFLRRASGAGAELADIVSDLCARGRLTDEDVDVSALSGSIPGYLVSRPMSIAEALTPLSDYAFFDAVESGDMLKFIPRNQADSGVTITDKEMIAPPAMRRLQESELPEKISLSYLASDAGYQIGTQSEKRAFRPVATMFGRNQIARDLPMALTADLARQAAAKTLYSAWAERQTVSASLPLKYLALDPADVLSLEINGATSSARLMQSHFGADMTIETEAVTLSPLSYDAAEVGDAGSGYEQVLIRKGSYAELFLLDLPLLRDQDATAGNGSRFYFAMDGYQSGWTGGTLYSAFDEDSYQVEGAISNEAVWGVTLTALGDTTAPFQTDETNSLDIRFVSGGDELESITSSALLNGGNALLVGEEIIQFANVSENADGSYRLSTLLRGRRGTEGATGSHKVGERAILLRSGDIGGGFAAINTIDMPRRWKAVGAGRLIEEVSPTIKALTGNDLKPYAPVHITGERDGGDLSLSWQRRTRIGGGSLSGGVPLSEASERYELVFTYDGESVSKFVYDVTEYTYELADFNADFGASEVAVPELSLTLYQLSETIGRGFPATEII</sequence>
<dbReference type="RefSeq" id="WP_161315434.1">
    <property type="nucleotide sequence ID" value="NZ_WTUW01000002.1"/>
</dbReference>
<dbReference type="Pfam" id="PF13550">
    <property type="entry name" value="Phage-tail_3"/>
    <property type="match status" value="1"/>
</dbReference>
<comment type="caution">
    <text evidence="3">The sequence shown here is derived from an EMBL/GenBank/DDBJ whole genome shotgun (WGS) entry which is preliminary data.</text>
</comment>